<protein>
    <submittedName>
        <fullName evidence="1">Predicted lipoprotein with conserved Yx(FWY)xxD motif</fullName>
    </submittedName>
</protein>
<dbReference type="Proteomes" id="UP000199656">
    <property type="component" value="Unassembled WGS sequence"/>
</dbReference>
<sequence>MKKNAIILGLVIAITQIIACSKSSDNDPYGGGGGNTDNSGKIQITANATFGNILTDGNGKTLYFFAKDANGSSACTGGCLSAWPVYYSASLSVGTGLNSSDFGTITRADGSKQTTFKGWPLYYYAVDSKAGDVKGDAADSIWFVARNDYAVMIAQYQLTGNDGKNYLGNYQVGDGLTKYITDQNGVTLYSFKPDKNKLNTYTKPDFSNNGLWPIDSLATIGSIPAILKKADFDTIHVYGKPQLTYKGWPLYYFGPDNNTRGNTKGVSVPTPGVWPINNAQTSVAPAQ</sequence>
<dbReference type="OrthoDB" id="597632at2"/>
<reference evidence="2" key="1">
    <citation type="submission" date="2016-10" db="EMBL/GenBank/DDBJ databases">
        <authorList>
            <person name="Varghese N."/>
            <person name="Submissions S."/>
        </authorList>
    </citation>
    <scope>NUCLEOTIDE SEQUENCE [LARGE SCALE GENOMIC DNA]</scope>
    <source>
        <strain evidence="2">DSM 23920</strain>
    </source>
</reference>
<keyword evidence="2" id="KW-1185">Reference proteome</keyword>
<dbReference type="STRING" id="408074.SAMN05660909_01101"/>
<dbReference type="Pfam" id="PF03640">
    <property type="entry name" value="Lipoprotein_15"/>
    <property type="match status" value="2"/>
</dbReference>
<dbReference type="EMBL" id="FNRL01000004">
    <property type="protein sequence ID" value="SEA20109.1"/>
    <property type="molecule type" value="Genomic_DNA"/>
</dbReference>
<accession>A0A1H3Z8M3</accession>
<name>A0A1H3Z8M3_9BACT</name>
<evidence type="ECO:0000313" key="1">
    <source>
        <dbReference type="EMBL" id="SEA20109.1"/>
    </source>
</evidence>
<proteinExistence type="predicted"/>
<dbReference type="RefSeq" id="WP_089759492.1">
    <property type="nucleotide sequence ID" value="NZ_BKAT01000005.1"/>
</dbReference>
<keyword evidence="1" id="KW-0449">Lipoprotein</keyword>
<gene>
    <name evidence="1" type="ORF">SAMN05660909_01101</name>
</gene>
<evidence type="ECO:0000313" key="2">
    <source>
        <dbReference type="Proteomes" id="UP000199656"/>
    </source>
</evidence>
<dbReference type="AlphaFoldDB" id="A0A1H3Z8M3"/>
<dbReference type="PANTHER" id="PTHR39335">
    <property type="entry name" value="BLL4220 PROTEIN"/>
    <property type="match status" value="1"/>
</dbReference>
<dbReference type="PANTHER" id="PTHR39335:SF1">
    <property type="entry name" value="BLL4220 PROTEIN"/>
    <property type="match status" value="1"/>
</dbReference>
<dbReference type="InterPro" id="IPR005297">
    <property type="entry name" value="Lipoprotein_repeat"/>
</dbReference>
<organism evidence="1 2">
    <name type="scientific">Chitinophaga terrae</name>
    <name type="common">ex Kim and Jung 2007</name>
    <dbReference type="NCBI Taxonomy" id="408074"/>
    <lineage>
        <taxon>Bacteria</taxon>
        <taxon>Pseudomonadati</taxon>
        <taxon>Bacteroidota</taxon>
        <taxon>Chitinophagia</taxon>
        <taxon>Chitinophagales</taxon>
        <taxon>Chitinophagaceae</taxon>
        <taxon>Chitinophaga</taxon>
    </lineage>
</organism>
<dbReference type="GO" id="GO:0043448">
    <property type="term" value="P:alkane catabolic process"/>
    <property type="evidence" value="ECO:0007669"/>
    <property type="project" value="TreeGrafter"/>
</dbReference>